<sequence length="254" mass="26285">MTTYGVLGVGSIAKAVVTGLCEGVAAPPELVLSPRGAATAAALSGRYETVRVAEDNQAVLDAADVVLVCLRTTDTDVLADLTWRPDHVVVSATAALGVPRLLALVAPATRVCRSVPMPPVAERAGLTAVHPPLQEARALFDRLGSTLEVEEVAAYEALSATSATLSGFFGYLATQTAWLQRQGIGAEDARSYVAATYAGALGQLEGGAGFDELAAEYATPGGVNEQVARELRESGAYVALDRALDGAHHRLATE</sequence>
<dbReference type="RefSeq" id="WP_165231798.1">
    <property type="nucleotide sequence ID" value="NZ_CP049257.1"/>
</dbReference>
<gene>
    <name evidence="4" type="ORF">G5V58_10010</name>
</gene>
<dbReference type="PANTHER" id="PTHR11645">
    <property type="entry name" value="PYRROLINE-5-CARBOXYLATE REDUCTASE"/>
    <property type="match status" value="1"/>
</dbReference>
<organism evidence="4 5">
    <name type="scientific">Nocardioides anomalus</name>
    <dbReference type="NCBI Taxonomy" id="2712223"/>
    <lineage>
        <taxon>Bacteria</taxon>
        <taxon>Bacillati</taxon>
        <taxon>Actinomycetota</taxon>
        <taxon>Actinomycetes</taxon>
        <taxon>Propionibacteriales</taxon>
        <taxon>Nocardioidaceae</taxon>
        <taxon>Nocardioides</taxon>
    </lineage>
</organism>
<feature type="domain" description="Pyrroline-5-carboxylate reductase catalytic N-terminal" evidence="2">
    <location>
        <begin position="4"/>
        <end position="94"/>
    </location>
</feature>
<dbReference type="KEGG" id="nano:G5V58_10010"/>
<dbReference type="PANTHER" id="PTHR11645:SF13">
    <property type="entry name" value="PYRROLINE-5-CARBOXYLATE REDUCTASE CATALYTIC N-TERMINAL DOMAIN-CONTAINING PROTEIN"/>
    <property type="match status" value="1"/>
</dbReference>
<protein>
    <submittedName>
        <fullName evidence="4">NAD(P)-binding domain-containing protein</fullName>
    </submittedName>
</protein>
<dbReference type="Proteomes" id="UP000502996">
    <property type="component" value="Chromosome"/>
</dbReference>
<dbReference type="InterPro" id="IPR029036">
    <property type="entry name" value="P5CR_dimer"/>
</dbReference>
<reference evidence="4 5" key="1">
    <citation type="submission" date="2020-02" db="EMBL/GenBank/DDBJ databases">
        <title>Full genome sequence of Nocardioides sp. R-3366.</title>
        <authorList>
            <person name="Im W.-T."/>
        </authorList>
    </citation>
    <scope>NUCLEOTIDE SEQUENCE [LARGE SCALE GENOMIC DNA]</scope>
    <source>
        <strain evidence="4 5">R-3366</strain>
    </source>
</reference>
<comment type="similarity">
    <text evidence="1">Belongs to the pyrroline-5-carboxylate reductase family.</text>
</comment>
<evidence type="ECO:0000313" key="5">
    <source>
        <dbReference type="Proteomes" id="UP000502996"/>
    </source>
</evidence>
<dbReference type="SUPFAM" id="SSF51735">
    <property type="entry name" value="NAD(P)-binding Rossmann-fold domains"/>
    <property type="match status" value="1"/>
</dbReference>
<dbReference type="AlphaFoldDB" id="A0A6G6WCJ0"/>
<dbReference type="SUPFAM" id="SSF48179">
    <property type="entry name" value="6-phosphogluconate dehydrogenase C-terminal domain-like"/>
    <property type="match status" value="1"/>
</dbReference>
<dbReference type="Gene3D" id="1.10.3730.10">
    <property type="entry name" value="ProC C-terminal domain-like"/>
    <property type="match status" value="1"/>
</dbReference>
<accession>A0A6G6WCJ0</accession>
<evidence type="ECO:0000259" key="2">
    <source>
        <dbReference type="Pfam" id="PF03807"/>
    </source>
</evidence>
<dbReference type="InterPro" id="IPR036291">
    <property type="entry name" value="NAD(P)-bd_dom_sf"/>
</dbReference>
<dbReference type="GO" id="GO:0004735">
    <property type="term" value="F:pyrroline-5-carboxylate reductase activity"/>
    <property type="evidence" value="ECO:0007669"/>
    <property type="project" value="TreeGrafter"/>
</dbReference>
<dbReference type="InterPro" id="IPR008927">
    <property type="entry name" value="6-PGluconate_DH-like_C_sf"/>
</dbReference>
<evidence type="ECO:0000256" key="1">
    <source>
        <dbReference type="ARBA" id="ARBA00005525"/>
    </source>
</evidence>
<evidence type="ECO:0000259" key="3">
    <source>
        <dbReference type="Pfam" id="PF14748"/>
    </source>
</evidence>
<dbReference type="EMBL" id="CP049257">
    <property type="protein sequence ID" value="QIG43048.1"/>
    <property type="molecule type" value="Genomic_DNA"/>
</dbReference>
<dbReference type="Pfam" id="PF03807">
    <property type="entry name" value="F420_oxidored"/>
    <property type="match status" value="1"/>
</dbReference>
<dbReference type="GO" id="GO:0055129">
    <property type="term" value="P:L-proline biosynthetic process"/>
    <property type="evidence" value="ECO:0007669"/>
    <property type="project" value="TreeGrafter"/>
</dbReference>
<feature type="domain" description="Pyrroline-5-carboxylate reductase dimerisation" evidence="3">
    <location>
        <begin position="157"/>
        <end position="250"/>
    </location>
</feature>
<proteinExistence type="inferred from homology"/>
<evidence type="ECO:0000313" key="4">
    <source>
        <dbReference type="EMBL" id="QIG43048.1"/>
    </source>
</evidence>
<name>A0A6G6WCJ0_9ACTN</name>
<dbReference type="InterPro" id="IPR028939">
    <property type="entry name" value="P5C_Rdtase_cat_N"/>
</dbReference>
<dbReference type="Gene3D" id="3.40.50.720">
    <property type="entry name" value="NAD(P)-binding Rossmann-like Domain"/>
    <property type="match status" value="1"/>
</dbReference>
<dbReference type="Pfam" id="PF14748">
    <property type="entry name" value="P5CR_dimer"/>
    <property type="match status" value="1"/>
</dbReference>
<keyword evidence="5" id="KW-1185">Reference proteome</keyword>